<dbReference type="GO" id="GO:0005840">
    <property type="term" value="C:ribosome"/>
    <property type="evidence" value="ECO:0007669"/>
    <property type="project" value="UniProtKB-KW"/>
</dbReference>
<dbReference type="InterPro" id="IPR003776">
    <property type="entry name" value="YcaO-like_dom"/>
</dbReference>
<protein>
    <submittedName>
        <fullName evidence="3">Ribosomal protein S12 methylthiotransferase accessory factor</fullName>
    </submittedName>
</protein>
<dbReference type="Gene3D" id="3.30.1330.230">
    <property type="match status" value="1"/>
</dbReference>
<dbReference type="PROSITE" id="PS51664">
    <property type="entry name" value="YCAO"/>
    <property type="match status" value="1"/>
</dbReference>
<dbReference type="RefSeq" id="WP_149785652.1">
    <property type="nucleotide sequence ID" value="NZ_BAAADP010000003.1"/>
</dbReference>
<dbReference type="AlphaFoldDB" id="A0A1I3CTD1"/>
<evidence type="ECO:0000313" key="3">
    <source>
        <dbReference type="EMBL" id="SFH77598.1"/>
    </source>
</evidence>
<accession>A0A1I3CTD1</accession>
<dbReference type="OrthoDB" id="7433at2157"/>
<evidence type="ECO:0000256" key="1">
    <source>
        <dbReference type="SAM" id="MobiDB-lite"/>
    </source>
</evidence>
<dbReference type="Proteomes" id="UP000323537">
    <property type="component" value="Unassembled WGS sequence"/>
</dbReference>
<dbReference type="PANTHER" id="PTHR37809:SF1">
    <property type="entry name" value="RIBOSOMAL PROTEIN S12 METHYLTHIOTRANSFERASE ACCESSORY FACTOR YCAO"/>
    <property type="match status" value="1"/>
</dbReference>
<dbReference type="PANTHER" id="PTHR37809">
    <property type="entry name" value="RIBOSOMAL PROTEIN S12 METHYLTHIOTRANSFERASE ACCESSORY FACTOR YCAO"/>
    <property type="match status" value="1"/>
</dbReference>
<dbReference type="NCBIfam" id="TIGR03604">
    <property type="entry name" value="TOMM_cyclo_SagD"/>
    <property type="match status" value="1"/>
</dbReference>
<sequence>MDIGLVGDGPAVEAVEAALADVDVNVMSVEPSLLDGFDLGVVVDTTGSAAFDAANDLLDRWVAVEVGGLGGVPLADVDAAVTVLEDACYDCLRDRVASGGVEAADAPKGTRSAVRYAGAVAGRTAIRLLAGEPVGDTVREVPGPTRSLLPVPGCGCGSEPGAALPRGGETRSVSAAIERAERGVDPRIGPIGEVGERESFPVPYYVSRVADTTRFSDARAAEFAAGADDDWDAAYMKALGEGLERYAAGVYRESAFTTATAADVPNPVTPDAFVRPDDAEPYSSEDRLAWTTGERLVAGERPGSGEVVSLPAEFVRFPPPERRYRPAITTGLGLGNTGSEAALSGLYETIERDATMTTWYSTTEPLGLEVDDPVVERLEKRARAESLSVSTLLVTTDVDVPVVAAAVHRDGEWPRFAAGSGADLDPVAAARNAVAEALQNWMELRSMGKETAADQGAAIGHHADLPDATREFFDPDATVPAAGLGEPALVGDDAGDGETDEARDGGTDDVKGGGTDEARDGGVDELDAVVDRVRSVGLDPVVARTTTRDVAALGFEAVRVLVPGAQPLFTGDPFFGERAREVPRSMGFEPTLDREYHPFP</sequence>
<feature type="region of interest" description="Disordered" evidence="1">
    <location>
        <begin position="468"/>
        <end position="524"/>
    </location>
</feature>
<proteinExistence type="predicted"/>
<reference evidence="3 4" key="1">
    <citation type="submission" date="2016-10" db="EMBL/GenBank/DDBJ databases">
        <authorList>
            <person name="Varghese N."/>
            <person name="Submissions S."/>
        </authorList>
    </citation>
    <scope>NUCLEOTIDE SEQUENCE [LARGE SCALE GENOMIC DNA]</scope>
    <source>
        <strain evidence="3 4">CGMCC 1.6377</strain>
    </source>
</reference>
<dbReference type="Pfam" id="PF02624">
    <property type="entry name" value="YcaO"/>
    <property type="match status" value="1"/>
</dbReference>
<feature type="domain" description="YcaO" evidence="2">
    <location>
        <begin position="226"/>
        <end position="600"/>
    </location>
</feature>
<dbReference type="InterPro" id="IPR027624">
    <property type="entry name" value="TOMM_cyclo_SagD"/>
</dbReference>
<name>A0A1I3CTD1_9EURY</name>
<keyword evidence="4" id="KW-1185">Reference proteome</keyword>
<organism evidence="3 4">
    <name type="scientific">Halorubrum aquaticum</name>
    <dbReference type="NCBI Taxonomy" id="387340"/>
    <lineage>
        <taxon>Archaea</taxon>
        <taxon>Methanobacteriati</taxon>
        <taxon>Methanobacteriota</taxon>
        <taxon>Stenosarchaea group</taxon>
        <taxon>Halobacteria</taxon>
        <taxon>Halobacteriales</taxon>
        <taxon>Haloferacaceae</taxon>
        <taxon>Halorubrum</taxon>
    </lineage>
</organism>
<gene>
    <name evidence="3" type="ORF">SAMN04488066_1294</name>
</gene>
<feature type="compositionally biased region" description="Basic and acidic residues" evidence="1">
    <location>
        <begin position="500"/>
        <end position="522"/>
    </location>
</feature>
<keyword evidence="3" id="KW-0808">Transferase</keyword>
<evidence type="ECO:0000259" key="2">
    <source>
        <dbReference type="PROSITE" id="PS51664"/>
    </source>
</evidence>
<dbReference type="EMBL" id="FOPZ01000029">
    <property type="protein sequence ID" value="SFH77598.1"/>
    <property type="molecule type" value="Genomic_DNA"/>
</dbReference>
<keyword evidence="3" id="KW-0689">Ribosomal protein</keyword>
<keyword evidence="3" id="KW-0687">Ribonucleoprotein</keyword>
<dbReference type="GO" id="GO:0016740">
    <property type="term" value="F:transferase activity"/>
    <property type="evidence" value="ECO:0007669"/>
    <property type="project" value="UniProtKB-KW"/>
</dbReference>
<evidence type="ECO:0000313" key="4">
    <source>
        <dbReference type="Proteomes" id="UP000323537"/>
    </source>
</evidence>